<comment type="function">
    <text evidence="2">Interacts with EME1 to form a DNA structure-specific endonuclease with substrate preference for branched DNA structures with a 5'-end at the branch nick. Typical substrates include 3'-flap structures, D-loops, replication forks and nicked Holliday junctions. May be required in mitosis for the processing of stalled or collapsed replication fork intermediates. May be required in meiosis for the repair of meiosis-specific double strand breaks subsequent to single-end invasion (SEI).</text>
</comment>
<comment type="cofactor">
    <cofactor evidence="2">
        <name>Mg(2+)</name>
        <dbReference type="ChEBI" id="CHEBI:18420"/>
    </cofactor>
</comment>
<dbReference type="GO" id="GO:0048257">
    <property type="term" value="F:3'-flap endonuclease activity"/>
    <property type="evidence" value="ECO:0007669"/>
    <property type="project" value="TreeGrafter"/>
</dbReference>
<accession>A0A0B2UMN0</accession>
<keyword evidence="2" id="KW-0460">Magnesium</keyword>
<organism evidence="4 5">
    <name type="scientific">Ordospora colligata OC4</name>
    <dbReference type="NCBI Taxonomy" id="1354746"/>
    <lineage>
        <taxon>Eukaryota</taxon>
        <taxon>Fungi</taxon>
        <taxon>Fungi incertae sedis</taxon>
        <taxon>Microsporidia</taxon>
        <taxon>Ordosporidae</taxon>
        <taxon>Ordospora</taxon>
    </lineage>
</organism>
<dbReference type="EMBL" id="JOKQ01000002">
    <property type="protein sequence ID" value="KHN70297.1"/>
    <property type="molecule type" value="Genomic_DNA"/>
</dbReference>
<evidence type="ECO:0000313" key="4">
    <source>
        <dbReference type="EMBL" id="KHN70297.1"/>
    </source>
</evidence>
<sequence length="489" mass="56147">MSPSLLPCLYMEGEEDLMHSIKLAVESLYKAASLKNMKSRYTYKRISSELAVLGRPLSNIDDLRSIKNVGSKTIDAIRRFIDSKAINDVKCIDMHQDGSDLNSLNAHEVLKYTEADKSICESNYMSKNIKKRDMSAKKSRVYIPGYRTGGYAILKALWMKEGSTKHGIAHIGKHYCDIEFDFASRYSAWTSMKMLINRRLVYKEGKSRFYLTNEGKILCTTMFANTSIVEDVEDSVILVVDTREIKSKKSRSFFQEYFESKSVRYETRVLEVGDFIWICNEKLCGCIIERKRGSDFVSSIADGRLKEQKNRLMNSGIRRVFYLVEGLRDSHMKSVGKRTVMSQLMSTKLEEFTVIETQDIMDTCLVICEIDAQIRRNAQKIECWKSKLDDISDESEEDELEISYGSFIENNTKAGRKGPVHFLYMALLSIRGISHQKASAIANHYMSIEEIARRLSDASGVEELRMIEIDGKKMTSRNVENVIEYFVRE</sequence>
<dbReference type="GO" id="GO:0046872">
    <property type="term" value="F:metal ion binding"/>
    <property type="evidence" value="ECO:0007669"/>
    <property type="project" value="UniProtKB-UniRule"/>
</dbReference>
<dbReference type="FunCoup" id="A0A0B2UMN0">
    <property type="interactions" value="41"/>
</dbReference>
<keyword evidence="2" id="KW-0539">Nucleus</keyword>
<comment type="caution">
    <text evidence="4">The sequence shown here is derived from an EMBL/GenBank/DDBJ whole genome shotgun (WGS) entry which is preliminary data.</text>
</comment>
<dbReference type="EC" id="3.1.22.-" evidence="2"/>
<evidence type="ECO:0000259" key="3">
    <source>
        <dbReference type="SMART" id="SM00891"/>
    </source>
</evidence>
<comment type="subcellular location">
    <subcellularLocation>
        <location evidence="2">Nucleus</location>
    </subcellularLocation>
</comment>
<dbReference type="InterPro" id="IPR006166">
    <property type="entry name" value="ERCC4_domain"/>
</dbReference>
<dbReference type="InParanoid" id="A0A0B2UMN0"/>
<dbReference type="InterPro" id="IPR027421">
    <property type="entry name" value="DNA_pol_lamdba_lyase_dom_sf"/>
</dbReference>
<keyword evidence="2" id="KW-0227">DNA damage</keyword>
<dbReference type="GO" id="GO:0005634">
    <property type="term" value="C:nucleus"/>
    <property type="evidence" value="ECO:0007669"/>
    <property type="project" value="UniProtKB-SubCell"/>
</dbReference>
<dbReference type="SMART" id="SM00891">
    <property type="entry name" value="ERCC4"/>
    <property type="match status" value="1"/>
</dbReference>
<dbReference type="Gene3D" id="3.40.50.10130">
    <property type="match status" value="1"/>
</dbReference>
<dbReference type="GO" id="GO:0006308">
    <property type="term" value="P:DNA catabolic process"/>
    <property type="evidence" value="ECO:0007669"/>
    <property type="project" value="UniProtKB-UniRule"/>
</dbReference>
<dbReference type="GO" id="GO:0008821">
    <property type="term" value="F:crossover junction DNA endonuclease activity"/>
    <property type="evidence" value="ECO:0007669"/>
    <property type="project" value="UniProtKB-UniRule"/>
</dbReference>
<protein>
    <recommendedName>
        <fullName evidence="2">Crossover junction endonuclease MUS81</fullName>
        <ecNumber evidence="2">3.1.22.-</ecNumber>
    </recommendedName>
</protein>
<name>A0A0B2UMN0_9MICR</name>
<dbReference type="STRING" id="1354746.A0A0B2UMN0"/>
<dbReference type="InterPro" id="IPR033309">
    <property type="entry name" value="Mus81"/>
</dbReference>
<dbReference type="Proteomes" id="UP000031056">
    <property type="component" value="Unassembled WGS sequence"/>
</dbReference>
<dbReference type="GO" id="GO:0000727">
    <property type="term" value="P:double-strand break repair via break-induced replication"/>
    <property type="evidence" value="ECO:0007669"/>
    <property type="project" value="UniProtKB-UniRule"/>
</dbReference>
<keyword evidence="2" id="KW-0233">DNA recombination</keyword>
<dbReference type="CDD" id="cd21036">
    <property type="entry name" value="WH_MUS81"/>
    <property type="match status" value="1"/>
</dbReference>
<feature type="domain" description="ERCC4" evidence="3">
    <location>
        <begin position="237"/>
        <end position="328"/>
    </location>
</feature>
<evidence type="ECO:0000256" key="1">
    <source>
        <dbReference type="ARBA" id="ARBA00022801"/>
    </source>
</evidence>
<keyword evidence="2" id="KW-0479">Metal-binding</keyword>
<dbReference type="GO" id="GO:0003677">
    <property type="term" value="F:DNA binding"/>
    <property type="evidence" value="ECO:0007669"/>
    <property type="project" value="UniProtKB-UniRule"/>
</dbReference>
<keyword evidence="1 2" id="KW-0378">Hydrolase</keyword>
<dbReference type="AlphaFoldDB" id="A0A0B2UMN0"/>
<dbReference type="GeneID" id="26261230"/>
<keyword evidence="5" id="KW-1185">Reference proteome</keyword>
<dbReference type="SUPFAM" id="SSF52980">
    <property type="entry name" value="Restriction endonuclease-like"/>
    <property type="match status" value="1"/>
</dbReference>
<dbReference type="InterPro" id="IPR047416">
    <property type="entry name" value="XPF_nuclease_Mus81"/>
</dbReference>
<dbReference type="HOGENOM" id="CLU_044879_0_0_1"/>
<keyword evidence="2" id="KW-0540">Nuclease</keyword>
<dbReference type="PANTHER" id="PTHR13451">
    <property type="entry name" value="CLASS II CROSSOVER JUNCTION ENDONUCLEASE MUS81"/>
    <property type="match status" value="1"/>
</dbReference>
<dbReference type="RefSeq" id="XP_014564339.1">
    <property type="nucleotide sequence ID" value="XM_014708853.1"/>
</dbReference>
<dbReference type="PANTHER" id="PTHR13451:SF0">
    <property type="entry name" value="CROSSOVER JUNCTION ENDONUCLEASE MUS81"/>
    <property type="match status" value="1"/>
</dbReference>
<keyword evidence="2" id="KW-0255">Endonuclease</keyword>
<keyword evidence="2" id="KW-0234">DNA repair</keyword>
<dbReference type="OrthoDB" id="5963188at2759"/>
<dbReference type="InterPro" id="IPR047417">
    <property type="entry name" value="WHD_MUS81"/>
</dbReference>
<dbReference type="GO" id="GO:0048476">
    <property type="term" value="C:Holliday junction resolvase complex"/>
    <property type="evidence" value="ECO:0007669"/>
    <property type="project" value="UniProtKB-UniRule"/>
</dbReference>
<comment type="similarity">
    <text evidence="2">Belongs to the XPF family.</text>
</comment>
<evidence type="ECO:0000313" key="5">
    <source>
        <dbReference type="Proteomes" id="UP000031056"/>
    </source>
</evidence>
<dbReference type="GO" id="GO:0000712">
    <property type="term" value="P:resolution of meiotic recombination intermediates"/>
    <property type="evidence" value="ECO:0007669"/>
    <property type="project" value="TreeGrafter"/>
</dbReference>
<dbReference type="GO" id="GO:0031573">
    <property type="term" value="P:mitotic intra-S DNA damage checkpoint signaling"/>
    <property type="evidence" value="ECO:0007669"/>
    <property type="project" value="TreeGrafter"/>
</dbReference>
<dbReference type="CDD" id="cd20074">
    <property type="entry name" value="XPF_nuclease_Mus81"/>
    <property type="match status" value="1"/>
</dbReference>
<dbReference type="InterPro" id="IPR011335">
    <property type="entry name" value="Restrct_endonuc-II-like"/>
</dbReference>
<dbReference type="Gene3D" id="1.10.10.10">
    <property type="entry name" value="Winged helix-like DNA-binding domain superfamily/Winged helix DNA-binding domain"/>
    <property type="match status" value="1"/>
</dbReference>
<comment type="subunit">
    <text evidence="2">Interacts with EME1.</text>
</comment>
<evidence type="ECO:0000256" key="2">
    <source>
        <dbReference type="RuleBase" id="RU369042"/>
    </source>
</evidence>
<dbReference type="InterPro" id="IPR036388">
    <property type="entry name" value="WH-like_DNA-bd_sf"/>
</dbReference>
<reference evidence="4 5" key="1">
    <citation type="journal article" date="2014" name="MBio">
        <title>The Ordospora colligata genome; evolution of extreme reduction in microsporidia and host-to-parasite horizontal gene transfer.</title>
        <authorList>
            <person name="Pombert J.-F."/>
            <person name="Haag K.L."/>
            <person name="Beidas S."/>
            <person name="Ebert D."/>
            <person name="Keeling P.J."/>
        </authorList>
    </citation>
    <scope>NUCLEOTIDE SEQUENCE [LARGE SCALE GENOMIC DNA]</scope>
    <source>
        <strain evidence="4 5">OC4</strain>
    </source>
</reference>
<dbReference type="VEuPathDB" id="MicrosporidiaDB:M896_021350"/>
<dbReference type="SUPFAM" id="SSF47802">
    <property type="entry name" value="DNA polymerase beta, N-terminal domain-like"/>
    <property type="match status" value="1"/>
</dbReference>
<dbReference type="Pfam" id="PF02732">
    <property type="entry name" value="ERCC4"/>
    <property type="match status" value="1"/>
</dbReference>
<gene>
    <name evidence="4" type="ORF">M896_021350</name>
</gene>
<proteinExistence type="inferred from homology"/>